<dbReference type="Proteomes" id="UP001152320">
    <property type="component" value="Chromosome 20"/>
</dbReference>
<dbReference type="EC" id="2.8.2.-" evidence="9"/>
<dbReference type="OrthoDB" id="2019940at2759"/>
<organism evidence="10 11">
    <name type="scientific">Holothuria leucospilota</name>
    <name type="common">Black long sea cucumber</name>
    <name type="synonym">Mertensiothuria leucospilota</name>
    <dbReference type="NCBI Taxonomy" id="206669"/>
    <lineage>
        <taxon>Eukaryota</taxon>
        <taxon>Metazoa</taxon>
        <taxon>Echinodermata</taxon>
        <taxon>Eleutherozoa</taxon>
        <taxon>Echinozoa</taxon>
        <taxon>Holothuroidea</taxon>
        <taxon>Aspidochirotacea</taxon>
        <taxon>Aspidochirotida</taxon>
        <taxon>Holothuriidae</taxon>
        <taxon>Holothuria</taxon>
    </lineage>
</organism>
<protein>
    <recommendedName>
        <fullName evidence="9">Carbohydrate sulfotransferase</fullName>
        <ecNumber evidence="9">2.8.2.-</ecNumber>
    </recommendedName>
</protein>
<evidence type="ECO:0000256" key="6">
    <source>
        <dbReference type="ARBA" id="ARBA00023034"/>
    </source>
</evidence>
<gene>
    <name evidence="10" type="ORF">HOLleu_37622</name>
</gene>
<keyword evidence="9" id="KW-0119">Carbohydrate metabolism</keyword>
<keyword evidence="8 9" id="KW-0325">Glycoprotein</keyword>
<evidence type="ECO:0000256" key="8">
    <source>
        <dbReference type="ARBA" id="ARBA00023180"/>
    </source>
</evidence>
<dbReference type="PANTHER" id="PTHR12137:SF33">
    <property type="entry name" value="CARBOHYDRATE SULFOTRANSFERASE 14"/>
    <property type="match status" value="1"/>
</dbReference>
<keyword evidence="9" id="KW-0735">Signal-anchor</keyword>
<reference evidence="10" key="1">
    <citation type="submission" date="2021-10" db="EMBL/GenBank/DDBJ databases">
        <title>Tropical sea cucumber genome reveals ecological adaptation and Cuvierian tubules defense mechanism.</title>
        <authorList>
            <person name="Chen T."/>
        </authorList>
    </citation>
    <scope>NUCLEOTIDE SEQUENCE</scope>
    <source>
        <strain evidence="10">Nanhai2018</strain>
        <tissue evidence="10">Muscle</tissue>
    </source>
</reference>
<sequence length="284" mass="34036">MPRPGLKTNNPSMVISNDANSKEWWDAMLKRQTERKVHLHRMCETKYNQSVLPLTEFIKDKKRLYSFYYIDKFKLMYSFVHKVGSTNWARLLRTATKGRKLKRLYRLSKREALWRLQNYTSFLIVRHPLVRILSAYRDKFVEHHIPHYKSIGRRILKKFRKGVTKEELKRANNVRFDEFLGYIAATRKHQGNTHWDHSILRNKVCLFDYDIIAKLETGDEDTKFILKTFKMDGVVTLRSHYQNYTGQQDVVRSFYSQIPNKLLNRVIHAYESDFVLFNYSMSIP</sequence>
<evidence type="ECO:0000256" key="9">
    <source>
        <dbReference type="RuleBase" id="RU364020"/>
    </source>
</evidence>
<accession>A0A9Q0YHE2</accession>
<dbReference type="GO" id="GO:0016051">
    <property type="term" value="P:carbohydrate biosynthetic process"/>
    <property type="evidence" value="ECO:0007669"/>
    <property type="project" value="InterPro"/>
</dbReference>
<keyword evidence="11" id="KW-1185">Reference proteome</keyword>
<dbReference type="InterPro" id="IPR018011">
    <property type="entry name" value="Carb_sulfotrans_8-10"/>
</dbReference>
<evidence type="ECO:0000256" key="4">
    <source>
        <dbReference type="ARBA" id="ARBA00022692"/>
    </source>
</evidence>
<evidence type="ECO:0000256" key="7">
    <source>
        <dbReference type="ARBA" id="ARBA00023136"/>
    </source>
</evidence>
<dbReference type="Pfam" id="PF03567">
    <property type="entry name" value="Sulfotransfer_2"/>
    <property type="match status" value="1"/>
</dbReference>
<dbReference type="InterPro" id="IPR005331">
    <property type="entry name" value="Sulfotransferase"/>
</dbReference>
<name>A0A9Q0YHE2_HOLLE</name>
<evidence type="ECO:0000313" key="11">
    <source>
        <dbReference type="Proteomes" id="UP001152320"/>
    </source>
</evidence>
<dbReference type="EMBL" id="JAIZAY010000020">
    <property type="protein sequence ID" value="KAJ8022658.1"/>
    <property type="molecule type" value="Genomic_DNA"/>
</dbReference>
<comment type="caution">
    <text evidence="10">The sequence shown here is derived from an EMBL/GenBank/DDBJ whole genome shotgun (WGS) entry which is preliminary data.</text>
</comment>
<proteinExistence type="inferred from homology"/>
<comment type="subcellular location">
    <subcellularLocation>
        <location evidence="1 9">Golgi apparatus membrane</location>
        <topology evidence="1 9">Single-pass type II membrane protein</topology>
    </subcellularLocation>
</comment>
<dbReference type="GO" id="GO:0000139">
    <property type="term" value="C:Golgi membrane"/>
    <property type="evidence" value="ECO:0007669"/>
    <property type="project" value="UniProtKB-SubCell"/>
</dbReference>
<keyword evidence="6 9" id="KW-0333">Golgi apparatus</keyword>
<evidence type="ECO:0000256" key="5">
    <source>
        <dbReference type="ARBA" id="ARBA00022989"/>
    </source>
</evidence>
<keyword evidence="5" id="KW-1133">Transmembrane helix</keyword>
<evidence type="ECO:0000256" key="1">
    <source>
        <dbReference type="ARBA" id="ARBA00004323"/>
    </source>
</evidence>
<keyword evidence="4" id="KW-0812">Transmembrane</keyword>
<evidence type="ECO:0000256" key="2">
    <source>
        <dbReference type="ARBA" id="ARBA00006339"/>
    </source>
</evidence>
<comment type="similarity">
    <text evidence="2 9">Belongs to the sulfotransferase 2 family.</text>
</comment>
<keyword evidence="7" id="KW-0472">Membrane</keyword>
<keyword evidence="3 9" id="KW-0808">Transferase</keyword>
<dbReference type="PANTHER" id="PTHR12137">
    <property type="entry name" value="CARBOHYDRATE SULFOTRANSFERASE"/>
    <property type="match status" value="1"/>
</dbReference>
<dbReference type="GO" id="GO:0008146">
    <property type="term" value="F:sulfotransferase activity"/>
    <property type="evidence" value="ECO:0007669"/>
    <property type="project" value="InterPro"/>
</dbReference>
<evidence type="ECO:0000256" key="3">
    <source>
        <dbReference type="ARBA" id="ARBA00022679"/>
    </source>
</evidence>
<evidence type="ECO:0000313" key="10">
    <source>
        <dbReference type="EMBL" id="KAJ8022658.1"/>
    </source>
</evidence>
<dbReference type="AlphaFoldDB" id="A0A9Q0YHE2"/>